<dbReference type="OMA" id="CYCKDKQ"/>
<dbReference type="AlphaFoldDB" id="A0A0B2W1F5"/>
<evidence type="ECO:0000313" key="4">
    <source>
        <dbReference type="Proteomes" id="UP000031036"/>
    </source>
</evidence>
<keyword evidence="1" id="KW-0812">Transmembrane</keyword>
<protein>
    <submittedName>
        <fullName evidence="3">Uncharacterized protein</fullName>
    </submittedName>
</protein>
<keyword evidence="4" id="KW-1185">Reference proteome</keyword>
<feature type="signal peptide" evidence="2">
    <location>
        <begin position="1"/>
        <end position="23"/>
    </location>
</feature>
<feature type="chain" id="PRO_5002080615" evidence="2">
    <location>
        <begin position="24"/>
        <end position="287"/>
    </location>
</feature>
<proteinExistence type="predicted"/>
<keyword evidence="1" id="KW-1133">Transmembrane helix</keyword>
<evidence type="ECO:0000313" key="3">
    <source>
        <dbReference type="EMBL" id="KHN87484.1"/>
    </source>
</evidence>
<accession>A0A0B2W1F5</accession>
<reference evidence="3 4" key="1">
    <citation type="submission" date="2014-11" db="EMBL/GenBank/DDBJ databases">
        <title>Genetic blueprint of the zoonotic pathogen Toxocara canis.</title>
        <authorList>
            <person name="Zhu X.-Q."/>
            <person name="Korhonen P.K."/>
            <person name="Cai H."/>
            <person name="Young N.D."/>
            <person name="Nejsum P."/>
            <person name="von Samson-Himmelstjerna G."/>
            <person name="Boag P.R."/>
            <person name="Tan P."/>
            <person name="Li Q."/>
            <person name="Min J."/>
            <person name="Yang Y."/>
            <person name="Wang X."/>
            <person name="Fang X."/>
            <person name="Hall R.S."/>
            <person name="Hofmann A."/>
            <person name="Sternberg P.W."/>
            <person name="Jex A.R."/>
            <person name="Gasser R.B."/>
        </authorList>
    </citation>
    <scope>NUCLEOTIDE SEQUENCE [LARGE SCALE GENOMIC DNA]</scope>
    <source>
        <strain evidence="3">PN_DK_2014</strain>
    </source>
</reference>
<dbReference type="EMBL" id="JPKZ01000424">
    <property type="protein sequence ID" value="KHN87484.1"/>
    <property type="molecule type" value="Genomic_DNA"/>
</dbReference>
<evidence type="ECO:0000256" key="2">
    <source>
        <dbReference type="SAM" id="SignalP"/>
    </source>
</evidence>
<gene>
    <name evidence="3" type="ORF">Tcan_08944</name>
</gene>
<dbReference type="OrthoDB" id="5835752at2759"/>
<evidence type="ECO:0000256" key="1">
    <source>
        <dbReference type="SAM" id="Phobius"/>
    </source>
</evidence>
<keyword evidence="1" id="KW-0472">Membrane</keyword>
<organism evidence="3 4">
    <name type="scientific">Toxocara canis</name>
    <name type="common">Canine roundworm</name>
    <dbReference type="NCBI Taxonomy" id="6265"/>
    <lineage>
        <taxon>Eukaryota</taxon>
        <taxon>Metazoa</taxon>
        <taxon>Ecdysozoa</taxon>
        <taxon>Nematoda</taxon>
        <taxon>Chromadorea</taxon>
        <taxon>Rhabditida</taxon>
        <taxon>Spirurina</taxon>
        <taxon>Ascaridomorpha</taxon>
        <taxon>Ascaridoidea</taxon>
        <taxon>Toxocaridae</taxon>
        <taxon>Toxocara</taxon>
    </lineage>
</organism>
<sequence length="287" mass="31506">MNALTMVSKHFLGCLLMLRMILANQNTCIECASTNLRKQWSLTGFTQKFRADAFTTTCLGGFDKHTVSCPGLCLTYLFENPDFESISSDQSDKLMIVRGCQRRLTGISANIRNESFATAQSFCEYDKDFARLNSGGEIVYIKSLVEFCNGDSCNSRIKDFASGEKCVGQNTDRLDNAGISCFDCISTKGNCFSSREACSKKYCFKSNVDIHGVPSVYKTCADFSPYGPNAACGHSTLTIVPGDMAKLDGSLTQCFCNDKHYCNSASVRSISAFAMIILGIVSVFRFV</sequence>
<comment type="caution">
    <text evidence="3">The sequence shown here is derived from an EMBL/GenBank/DDBJ whole genome shotgun (WGS) entry which is preliminary data.</text>
</comment>
<keyword evidence="2" id="KW-0732">Signal</keyword>
<feature type="transmembrane region" description="Helical" evidence="1">
    <location>
        <begin position="265"/>
        <end position="284"/>
    </location>
</feature>
<dbReference type="Proteomes" id="UP000031036">
    <property type="component" value="Unassembled WGS sequence"/>
</dbReference>
<name>A0A0B2W1F5_TOXCA</name>